<dbReference type="InterPro" id="IPR050931">
    <property type="entry name" value="Mito_Protein_Transport_Metaxin"/>
</dbReference>
<reference evidence="5" key="1">
    <citation type="submission" date="2016-02" db="EMBL/GenBank/DDBJ databases">
        <title>Draft genome sequence of Microdochium bolleyi, a fungal endophyte of beachgrass.</title>
        <authorList>
            <consortium name="DOE Joint Genome Institute"/>
            <person name="David A.S."/>
            <person name="May G."/>
            <person name="Haridas S."/>
            <person name="Lim J."/>
            <person name="Wang M."/>
            <person name="Labutti K."/>
            <person name="Lipzen A."/>
            <person name="Barry K."/>
            <person name="Grigoriev I.V."/>
        </authorList>
    </citation>
    <scope>NUCLEOTIDE SEQUENCE [LARGE SCALE GENOMIC DNA]</scope>
    <source>
        <strain evidence="5">J235TASD1</strain>
    </source>
</reference>
<dbReference type="Proteomes" id="UP000070501">
    <property type="component" value="Unassembled WGS sequence"/>
</dbReference>
<evidence type="ECO:0000313" key="5">
    <source>
        <dbReference type="Proteomes" id="UP000070501"/>
    </source>
</evidence>
<dbReference type="SFLD" id="SFLDG01200">
    <property type="entry name" value="SUF1.1"/>
    <property type="match status" value="1"/>
</dbReference>
<dbReference type="InterPro" id="IPR040079">
    <property type="entry name" value="Glutathione_S-Trfase"/>
</dbReference>
<dbReference type="OrthoDB" id="5809458at2759"/>
<evidence type="ECO:0000256" key="2">
    <source>
        <dbReference type="ARBA" id="ARBA00007409"/>
    </source>
</evidence>
<comment type="similarity">
    <text evidence="2">Belongs to the GST superfamily.</text>
</comment>
<evidence type="ECO:0000256" key="1">
    <source>
        <dbReference type="ARBA" id="ARBA00006475"/>
    </source>
</evidence>
<feature type="domain" description="Thioredoxin-like fold" evidence="3">
    <location>
        <begin position="29"/>
        <end position="134"/>
    </location>
</feature>
<protein>
    <recommendedName>
        <fullName evidence="3">Thioredoxin-like fold domain-containing protein</fullName>
    </recommendedName>
</protein>
<dbReference type="Pfam" id="PF17172">
    <property type="entry name" value="GST_N_4"/>
    <property type="match status" value="1"/>
</dbReference>
<dbReference type="STRING" id="196109.A0A136JCP8"/>
<gene>
    <name evidence="4" type="ORF">Micbo1qcDRAFT_200396</name>
</gene>
<dbReference type="EMBL" id="KQ964246">
    <property type="protein sequence ID" value="KXJ94932.1"/>
    <property type="molecule type" value="Genomic_DNA"/>
</dbReference>
<dbReference type="SFLD" id="SFLDS00019">
    <property type="entry name" value="Glutathione_Transferase_(cytos"/>
    <property type="match status" value="1"/>
</dbReference>
<dbReference type="GO" id="GO:0005737">
    <property type="term" value="C:cytoplasm"/>
    <property type="evidence" value="ECO:0007669"/>
    <property type="project" value="TreeGrafter"/>
</dbReference>
<keyword evidence="5" id="KW-1185">Reference proteome</keyword>
<organism evidence="4 5">
    <name type="scientific">Microdochium bolleyi</name>
    <dbReference type="NCBI Taxonomy" id="196109"/>
    <lineage>
        <taxon>Eukaryota</taxon>
        <taxon>Fungi</taxon>
        <taxon>Dikarya</taxon>
        <taxon>Ascomycota</taxon>
        <taxon>Pezizomycotina</taxon>
        <taxon>Sordariomycetes</taxon>
        <taxon>Xylariomycetidae</taxon>
        <taxon>Xylariales</taxon>
        <taxon>Microdochiaceae</taxon>
        <taxon>Microdochium</taxon>
    </lineage>
</organism>
<accession>A0A136JCP8</accession>
<name>A0A136JCP8_9PEZI</name>
<proteinExistence type="inferred from homology"/>
<dbReference type="InParanoid" id="A0A136JCP8"/>
<dbReference type="AlphaFoldDB" id="A0A136JCP8"/>
<evidence type="ECO:0000313" key="4">
    <source>
        <dbReference type="EMBL" id="KXJ94932.1"/>
    </source>
</evidence>
<dbReference type="PANTHER" id="PTHR12289">
    <property type="entry name" value="METAXIN RELATED"/>
    <property type="match status" value="1"/>
</dbReference>
<evidence type="ECO:0000259" key="3">
    <source>
        <dbReference type="Pfam" id="PF17172"/>
    </source>
</evidence>
<dbReference type="PANTHER" id="PTHR12289:SF41">
    <property type="entry name" value="FAILED AXON CONNECTIONS-RELATED"/>
    <property type="match status" value="1"/>
</dbReference>
<sequence>MTQQQQPQTQPHLSLFRGWDDRGKHVWSPFVIKLEARLRFSGLKYDTAVGSPRTAPRGKIPYLEVTEAHHDGGIIETRQFSDSALIIQELVGAGSLPALNDRLGASQRQHDLALRAMLEDKLYFYHTWERWTQNYYTMRDYTLWSVPYPVRVVVGLLIHRNVTAMLYGQGTGRFSAEEIARFRLGIWTSINDVLVESRSKRMARADGDRDREPFWVLGGEEPTEADCALFGFVVSVLISTAGPDSRKVVKSFPVILDYAGRIQDKYFPDYEKFF</sequence>
<dbReference type="InterPro" id="IPR026928">
    <property type="entry name" value="FAX/IsoI-like"/>
</dbReference>
<dbReference type="SFLD" id="SFLDG01180">
    <property type="entry name" value="SUF1"/>
    <property type="match status" value="1"/>
</dbReference>
<comment type="similarity">
    <text evidence="1">Belongs to the FAX family.</text>
</comment>
<dbReference type="InterPro" id="IPR012336">
    <property type="entry name" value="Thioredoxin-like_fold"/>
</dbReference>